<dbReference type="InterPro" id="IPR050166">
    <property type="entry name" value="ABC_transporter_ATP-bind"/>
</dbReference>
<dbReference type="PANTHER" id="PTHR42788:SF13">
    <property type="entry name" value="ALIPHATIC SULFONATES IMPORT ATP-BINDING PROTEIN SSUB"/>
    <property type="match status" value="1"/>
</dbReference>
<proteinExistence type="predicted"/>
<dbReference type="InterPro" id="IPR027417">
    <property type="entry name" value="P-loop_NTPase"/>
</dbReference>
<dbReference type="RefSeq" id="WP_005817405.1">
    <property type="nucleotide sequence ID" value="NZ_CABKQQ010000061.1"/>
</dbReference>
<gene>
    <name evidence="6" type="ORF">AT727_23160</name>
    <name evidence="5" type="ORF">DPCES_4341</name>
</gene>
<dbReference type="InterPro" id="IPR003593">
    <property type="entry name" value="AAA+_ATPase"/>
</dbReference>
<accession>A0A098B7A9</accession>
<reference evidence="5" key="1">
    <citation type="submission" date="2014-07" db="EMBL/GenBank/DDBJ databases">
        <authorList>
            <person name="Hornung V.Bastian."/>
        </authorList>
    </citation>
    <scope>NUCLEOTIDE SEQUENCE</scope>
    <source>
        <strain evidence="5">PCE-S</strain>
    </source>
</reference>
<dbReference type="InterPro" id="IPR017871">
    <property type="entry name" value="ABC_transporter-like_CS"/>
</dbReference>
<dbReference type="Pfam" id="PF00005">
    <property type="entry name" value="ABC_tran"/>
    <property type="match status" value="1"/>
</dbReference>
<dbReference type="GO" id="GO:0016887">
    <property type="term" value="F:ATP hydrolysis activity"/>
    <property type="evidence" value="ECO:0007669"/>
    <property type="project" value="InterPro"/>
</dbReference>
<evidence type="ECO:0000313" key="5">
    <source>
        <dbReference type="EMBL" id="CDX04227.1"/>
    </source>
</evidence>
<dbReference type="PATRIC" id="fig|49338.4.peg.4674"/>
<keyword evidence="2" id="KW-0547">Nucleotide-binding</keyword>
<dbReference type="OrthoDB" id="9801958at2"/>
<keyword evidence="1" id="KW-0813">Transport</keyword>
<dbReference type="SUPFAM" id="SSF52540">
    <property type="entry name" value="P-loop containing nucleoside triphosphate hydrolases"/>
    <property type="match status" value="1"/>
</dbReference>
<dbReference type="Proteomes" id="UP000054623">
    <property type="component" value="Unassembled WGS sequence"/>
</dbReference>
<feature type="domain" description="ABC transporter" evidence="4">
    <location>
        <begin position="8"/>
        <end position="240"/>
    </location>
</feature>
<dbReference type="Gene3D" id="3.40.50.300">
    <property type="entry name" value="P-loop containing nucleotide triphosphate hydrolases"/>
    <property type="match status" value="1"/>
</dbReference>
<organism evidence="5">
    <name type="scientific">Desulfitobacterium hafniense</name>
    <name type="common">Desulfitobacterium frappieri</name>
    <dbReference type="NCBI Taxonomy" id="49338"/>
    <lineage>
        <taxon>Bacteria</taxon>
        <taxon>Bacillati</taxon>
        <taxon>Bacillota</taxon>
        <taxon>Clostridia</taxon>
        <taxon>Eubacteriales</taxon>
        <taxon>Desulfitobacteriaceae</taxon>
        <taxon>Desulfitobacterium</taxon>
    </lineage>
</organism>
<dbReference type="EMBL" id="LOCK01000030">
    <property type="protein sequence ID" value="KTE90899.1"/>
    <property type="molecule type" value="Genomic_DNA"/>
</dbReference>
<dbReference type="EMBL" id="LK996017">
    <property type="protein sequence ID" value="CDX04227.1"/>
    <property type="molecule type" value="Genomic_DNA"/>
</dbReference>
<sequence>MSGGKGYIQIKNVTKIFARNDLATTLTALSDVSIDIQPGEFVSIVGASGCGKSTLLRIIAGLETPTHGGAFCDGKRIEEPSARRGLVSQDPTLFPWLNVWDNVAFGLKAEGKYQEKKESISKLLQLIGLEEFPKSYPHQLSGGMSQRVSLIRALANEPDVLLLDEPLGALDAFTRMNIQDELINLWKQRGTTMILITHDVDEAIYLSNRIIVMSPRPGRIMKELKLDMYHPRNRGASEFVDYRNQILKLLHFADEEVTEYYL</sequence>
<protein>
    <submittedName>
        <fullName evidence="6">ABC transporter ATP-binding protein</fullName>
    </submittedName>
    <submittedName>
        <fullName evidence="5">Aliphatic sulfonates import ATP-binding protein SsuB</fullName>
    </submittedName>
</protein>
<dbReference type="SMART" id="SM00382">
    <property type="entry name" value="AAA"/>
    <property type="match status" value="1"/>
</dbReference>
<evidence type="ECO:0000259" key="4">
    <source>
        <dbReference type="PROSITE" id="PS50893"/>
    </source>
</evidence>
<dbReference type="GO" id="GO:0005524">
    <property type="term" value="F:ATP binding"/>
    <property type="evidence" value="ECO:0007669"/>
    <property type="project" value="UniProtKB-KW"/>
</dbReference>
<dbReference type="PROSITE" id="PS50893">
    <property type="entry name" value="ABC_TRANSPORTER_2"/>
    <property type="match status" value="1"/>
</dbReference>
<dbReference type="CDD" id="cd03293">
    <property type="entry name" value="ABC_NrtD_SsuB_transporters"/>
    <property type="match status" value="1"/>
</dbReference>
<evidence type="ECO:0000313" key="6">
    <source>
        <dbReference type="EMBL" id="KTE90899.1"/>
    </source>
</evidence>
<evidence type="ECO:0000313" key="7">
    <source>
        <dbReference type="Proteomes" id="UP000054623"/>
    </source>
</evidence>
<evidence type="ECO:0000256" key="2">
    <source>
        <dbReference type="ARBA" id="ARBA00022741"/>
    </source>
</evidence>
<dbReference type="PANTHER" id="PTHR42788">
    <property type="entry name" value="TAURINE IMPORT ATP-BINDING PROTEIN-RELATED"/>
    <property type="match status" value="1"/>
</dbReference>
<dbReference type="AlphaFoldDB" id="A0A098B7A9"/>
<name>A0A098B7A9_DESHA</name>
<evidence type="ECO:0000256" key="3">
    <source>
        <dbReference type="ARBA" id="ARBA00022840"/>
    </source>
</evidence>
<dbReference type="InterPro" id="IPR003439">
    <property type="entry name" value="ABC_transporter-like_ATP-bd"/>
</dbReference>
<evidence type="ECO:0000256" key="1">
    <source>
        <dbReference type="ARBA" id="ARBA00022448"/>
    </source>
</evidence>
<dbReference type="PROSITE" id="PS00211">
    <property type="entry name" value="ABC_TRANSPORTER_1"/>
    <property type="match status" value="1"/>
</dbReference>
<reference evidence="6 7" key="2">
    <citation type="submission" date="2015-12" db="EMBL/GenBank/DDBJ databases">
        <title>Draft Genome Sequence of Desulfitobacterium hafniense Strain DH, a Sulfate-reducing Bacterium Isolated from Paddy Soils.</title>
        <authorList>
            <person name="Bao P."/>
            <person name="Zhang X."/>
            <person name="Li G."/>
        </authorList>
    </citation>
    <scope>NUCLEOTIDE SEQUENCE [LARGE SCALE GENOMIC DNA]</scope>
    <source>
        <strain evidence="6 7">DH</strain>
    </source>
</reference>
<keyword evidence="3 5" id="KW-0067">ATP-binding</keyword>